<protein>
    <submittedName>
        <fullName evidence="1">Uncharacterized protein</fullName>
    </submittedName>
</protein>
<accession>A0A2V0R9P4</accession>
<proteinExistence type="predicted"/>
<dbReference type="EMBL" id="BDQA01000362">
    <property type="protein sequence ID" value="GBH21817.1"/>
    <property type="molecule type" value="Genomic_RNA"/>
</dbReference>
<sequence length="496" mass="58076">MAFLPLISRKIDLNEVEEIQKKTNAIYSEIMKITDDIYFINGEWSEPSIGILIKDRDTYITRILKDQSLSKVFKSMVCKIFKSNDYTSIPAIRVDLSYTVGKIDDYRFSIGSKNTIKLLLKNKAYDSNLKIIEKKLINRFENNVKLFAEALFSKTVAARQNAHYSYPRKFVCIDHYYNRFDSIKVNVYSIFRDYNLNQLFAYSDFIEQFNYFKNLNPDNALHVFGWWAHDFFDLRELKKNKDKVYFIIFTGELDYLRLIHRHTKTNDNMLLFTAKNILGLNIPMHDFGHSDKTKLNYLYLCLAPALSGRIESDHFNLNVEANNYCTLIPRVHEIYAEIIKIIMQIFPVNCGREVYYTFYGVCNGCGGVRTELGRHSLHCSTWNECTNRVMSIGVIKLYIGVCSNVPVIIRMQNMMIDMLSFIDINKPFISFDKEMEFDFNNQLSFDVPGICFTLESEHTYNELKGPKRGETYRPTVRIERNRSIWSNSVELISNIP</sequence>
<dbReference type="AlphaFoldDB" id="A0A2V0R9P4"/>
<reference evidence="1" key="1">
    <citation type="submission" date="2017-04" db="EMBL/GenBank/DDBJ databases">
        <title>Unveiling RNA virosphere associated with marine microorganisms.</title>
        <authorList>
            <person name="Urayama S."/>
            <person name="Takaki Y."/>
            <person name="Nishi S."/>
            <person name="Yoshida Y."/>
            <person name="Deguchi S."/>
            <person name="Takai K."/>
            <person name="Nunoura T."/>
        </authorList>
    </citation>
    <scope>NUCLEOTIDE SEQUENCE</scope>
</reference>
<name>A0A2V0R9P4_9ZZZZ</name>
<evidence type="ECO:0000313" key="1">
    <source>
        <dbReference type="EMBL" id="GBH21817.1"/>
    </source>
</evidence>
<comment type="caution">
    <text evidence="1">The sequence shown here is derived from an EMBL/GenBank/DDBJ whole genome shotgun (WGS) entry which is preliminary data.</text>
</comment>
<organism evidence="1">
    <name type="scientific">viral metagenome</name>
    <dbReference type="NCBI Taxonomy" id="1070528"/>
    <lineage>
        <taxon>unclassified sequences</taxon>
        <taxon>metagenomes</taxon>
        <taxon>organismal metagenomes</taxon>
    </lineage>
</organism>